<name>A0ABY5TTE2_9BACT</name>
<dbReference type="RefSeq" id="WP_027123532.1">
    <property type="nucleotide sequence ID" value="NZ_CP103423.1"/>
</dbReference>
<reference evidence="1" key="1">
    <citation type="submission" date="2022-08" db="EMBL/GenBank/DDBJ databases">
        <title>Complete genome sequence of Mycoplasma molare type strain H 542.</title>
        <authorList>
            <person name="Spergser J."/>
        </authorList>
    </citation>
    <scope>NUCLEOTIDE SEQUENCE</scope>
    <source>
        <strain evidence="1">H 542</strain>
    </source>
</reference>
<evidence type="ECO:0000313" key="2">
    <source>
        <dbReference type="Proteomes" id="UP001058364"/>
    </source>
</evidence>
<dbReference type="InterPro" id="IPR027417">
    <property type="entry name" value="P-loop_NTPase"/>
</dbReference>
<dbReference type="EMBL" id="CP103423">
    <property type="protein sequence ID" value="UWD33933.1"/>
    <property type="molecule type" value="Genomic_DNA"/>
</dbReference>
<dbReference type="Gene3D" id="3.40.50.300">
    <property type="entry name" value="P-loop containing nucleotide triphosphate hydrolases"/>
    <property type="match status" value="1"/>
</dbReference>
<dbReference type="Pfam" id="PF13177">
    <property type="entry name" value="DNA_pol3_delta2"/>
    <property type="match status" value="1"/>
</dbReference>
<dbReference type="SUPFAM" id="SSF52540">
    <property type="entry name" value="P-loop containing nucleoside triphosphate hydrolases"/>
    <property type="match status" value="1"/>
</dbReference>
<proteinExistence type="predicted"/>
<dbReference type="Proteomes" id="UP001058364">
    <property type="component" value="Chromosome"/>
</dbReference>
<gene>
    <name evidence="1" type="ORF">NX772_02365</name>
</gene>
<protein>
    <recommendedName>
        <fullName evidence="3">DNA polymerase III subunit delta</fullName>
    </recommendedName>
</protein>
<evidence type="ECO:0008006" key="3">
    <source>
        <dbReference type="Google" id="ProtNLM"/>
    </source>
</evidence>
<accession>A0ABY5TTE2</accession>
<evidence type="ECO:0000313" key="1">
    <source>
        <dbReference type="EMBL" id="UWD33933.1"/>
    </source>
</evidence>
<sequence length="266" mass="31867">MKKSKKIIDNFFEKNIFFHSIIISASNKNLIQEMINYIFKKFKDKNIENKIISFSKDEIEKEKLKDALRILSNNTSEKTILLLNDIENYHNTIANSLLKFLEEPNDSSLIIMTTLNDKNILKTIKSRSIVLKIFNNSEEVMKENLKNIYINYSTLIEKYKEIINNKKVFDYFIFLFNNWNKDNNDFILDLLLETIKNILYFDEKNIFFTKMEIKKANKMFNLDTDNSLKIIEEIFELKKKEKYFINFELQKTNFLIRLKGIILKNV</sequence>
<keyword evidence="2" id="KW-1185">Reference proteome</keyword>
<organism evidence="1 2">
    <name type="scientific">Mesomycoplasma molare</name>
    <dbReference type="NCBI Taxonomy" id="171288"/>
    <lineage>
        <taxon>Bacteria</taxon>
        <taxon>Bacillati</taxon>
        <taxon>Mycoplasmatota</taxon>
        <taxon>Mycoplasmoidales</taxon>
        <taxon>Metamycoplasmataceae</taxon>
        <taxon>Mesomycoplasma</taxon>
    </lineage>
</organism>